<dbReference type="Proteomes" id="UP001175261">
    <property type="component" value="Unassembled WGS sequence"/>
</dbReference>
<dbReference type="AlphaFoldDB" id="A0AA39GHG4"/>
<feature type="region of interest" description="Disordered" evidence="1">
    <location>
        <begin position="107"/>
        <end position="146"/>
    </location>
</feature>
<keyword evidence="3" id="KW-1185">Reference proteome</keyword>
<feature type="region of interest" description="Disordered" evidence="1">
    <location>
        <begin position="405"/>
        <end position="426"/>
    </location>
</feature>
<evidence type="ECO:0000313" key="3">
    <source>
        <dbReference type="Proteomes" id="UP001175261"/>
    </source>
</evidence>
<organism evidence="2 3">
    <name type="scientific">Sarocladium strictum</name>
    <name type="common">Black bundle disease fungus</name>
    <name type="synonym">Acremonium strictum</name>
    <dbReference type="NCBI Taxonomy" id="5046"/>
    <lineage>
        <taxon>Eukaryota</taxon>
        <taxon>Fungi</taxon>
        <taxon>Dikarya</taxon>
        <taxon>Ascomycota</taxon>
        <taxon>Pezizomycotina</taxon>
        <taxon>Sordariomycetes</taxon>
        <taxon>Hypocreomycetidae</taxon>
        <taxon>Hypocreales</taxon>
        <taxon>Sarocladiaceae</taxon>
        <taxon>Sarocladium</taxon>
    </lineage>
</organism>
<feature type="region of interest" description="Disordered" evidence="1">
    <location>
        <begin position="1"/>
        <end position="40"/>
    </location>
</feature>
<feature type="region of interest" description="Disordered" evidence="1">
    <location>
        <begin position="218"/>
        <end position="268"/>
    </location>
</feature>
<feature type="compositionally biased region" description="Polar residues" evidence="1">
    <location>
        <begin position="1"/>
        <end position="10"/>
    </location>
</feature>
<evidence type="ECO:0000256" key="1">
    <source>
        <dbReference type="SAM" id="MobiDB-lite"/>
    </source>
</evidence>
<comment type="caution">
    <text evidence="2">The sequence shown here is derived from an EMBL/GenBank/DDBJ whole genome shotgun (WGS) entry which is preliminary data.</text>
</comment>
<feature type="region of interest" description="Disordered" evidence="1">
    <location>
        <begin position="481"/>
        <end position="538"/>
    </location>
</feature>
<protein>
    <submittedName>
        <fullName evidence="2">Uncharacterized protein</fullName>
    </submittedName>
</protein>
<reference evidence="2" key="1">
    <citation type="submission" date="2022-10" db="EMBL/GenBank/DDBJ databases">
        <title>Determination and structural analysis of whole genome sequence of Sarocladium strictum F4-1.</title>
        <authorList>
            <person name="Hu L."/>
            <person name="Jiang Y."/>
        </authorList>
    </citation>
    <scope>NUCLEOTIDE SEQUENCE</scope>
    <source>
        <strain evidence="2">F4-1</strain>
    </source>
</reference>
<sequence>MAFHQPTRQAMQRVARPVTEDRQAPTLQSPVAQEEQTHESQTWVLFSPATDITTTSYLAETEDTPGRSLQSDIGSLHTLARSDRHVDPHQPYPSSAIDDYASVEEDGELDSLDSHLPEFRSLPGAPSQSHHDGQATQTVFPSHDGLGSFRLDNPVIGTEAQDHLYQFEKFNPRRTRKRRESLDRLHPELDLEEAQEYEKRRRIENWRLDHSRYMLEEVQRETRRRRRSQASSRRRATVASLPLADKSTRDESDNMTWHDEEATMEEEPAEGFLSQITRTFIKDILGLDDRMLSILTGETTVDLDEDLSSTPRASQMGPARQSSDSETDSWQVQMLERVSHELGLLVNHFSHHPGAFSTYTRMHHTPLPYAGLPVIPESSGVVSDAAAAPLKSPQPSFPEFLPTLPQASRPIDIPSKMDTSTVEDADRSNTFTKEEWEQELDIKVVFRYLRSRFTSRGNGSSAGPSGSAAYMSSLSAQELAAKAARVRQHHPLISRGARTAERRNFMRPGSPVVLRSHHHPSSCASQSTRRSARRSSVSSSRHYWDLGGSLGTGSMVASNGPMGSWGEV</sequence>
<feature type="compositionally biased region" description="Polar residues" evidence="1">
    <location>
        <begin position="320"/>
        <end position="330"/>
    </location>
</feature>
<name>A0AA39GHG4_SARSR</name>
<gene>
    <name evidence="2" type="ORF">NLU13_5732</name>
</gene>
<dbReference type="EMBL" id="JAPDFR010000004">
    <property type="protein sequence ID" value="KAK0387420.1"/>
    <property type="molecule type" value="Genomic_DNA"/>
</dbReference>
<feature type="compositionally biased region" description="Low complexity" evidence="1">
    <location>
        <begin position="521"/>
        <end position="538"/>
    </location>
</feature>
<feature type="region of interest" description="Disordered" evidence="1">
    <location>
        <begin position="305"/>
        <end position="330"/>
    </location>
</feature>
<evidence type="ECO:0000313" key="2">
    <source>
        <dbReference type="EMBL" id="KAK0387420.1"/>
    </source>
</evidence>
<feature type="compositionally biased region" description="Basic and acidic residues" evidence="1">
    <location>
        <begin position="246"/>
        <end position="261"/>
    </location>
</feature>
<accession>A0AA39GHG4</accession>
<proteinExistence type="predicted"/>
<feature type="compositionally biased region" description="Basic residues" evidence="1">
    <location>
        <begin position="222"/>
        <end position="236"/>
    </location>
</feature>